<proteinExistence type="predicted"/>
<name>A0AAE5TII0_AVIPA</name>
<comment type="caution">
    <text evidence="5">The sequence shown here is derived from an EMBL/GenBank/DDBJ whole genome shotgun (WGS) entry which is preliminary data.</text>
</comment>
<dbReference type="AlphaFoldDB" id="A0AAE5TII0"/>
<reference evidence="5 6" key="1">
    <citation type="submission" date="2018-06" db="EMBL/GenBank/DDBJ databases">
        <authorList>
            <person name="Teymurazov M."/>
            <person name="Kislichkina A."/>
            <person name="Abaymova A."/>
            <person name="Mukhina T."/>
            <person name="Mayskaya N."/>
            <person name="Svetoch E."/>
            <person name="Bogun A."/>
        </authorList>
    </citation>
    <scope>NUCLEOTIDE SEQUENCE [LARGE SCALE GENOMIC DNA]</scope>
    <source>
        <strain evidence="5 6">SCPM-O-B-8406</strain>
    </source>
</reference>
<feature type="region of interest" description="Disordered" evidence="2">
    <location>
        <begin position="462"/>
        <end position="484"/>
    </location>
</feature>
<evidence type="ECO:0000256" key="1">
    <source>
        <dbReference type="SAM" id="Coils"/>
    </source>
</evidence>
<evidence type="ECO:0000313" key="6">
    <source>
        <dbReference type="Proteomes" id="UP000247594"/>
    </source>
</evidence>
<evidence type="ECO:0000256" key="3">
    <source>
        <dbReference type="SAM" id="Phobius"/>
    </source>
</evidence>
<keyword evidence="3" id="KW-0812">Transmembrane</keyword>
<evidence type="ECO:0000313" key="7">
    <source>
        <dbReference type="Proteomes" id="UP001347884"/>
    </source>
</evidence>
<protein>
    <submittedName>
        <fullName evidence="5">Uncharacterized protein</fullName>
    </submittedName>
</protein>
<feature type="compositionally biased region" description="Basic and acidic residues" evidence="2">
    <location>
        <begin position="473"/>
        <end position="484"/>
    </location>
</feature>
<dbReference type="Proteomes" id="UP000247594">
    <property type="component" value="Unassembled WGS sequence"/>
</dbReference>
<reference evidence="4" key="3">
    <citation type="submission" date="2022-05" db="EMBL/GenBank/DDBJ databases">
        <authorList>
            <person name="Chen Y."/>
            <person name="Zhu J."/>
            <person name="Zhu K."/>
        </authorList>
    </citation>
    <scope>NUCLEOTIDE SEQUENCE</scope>
    <source>
        <strain evidence="4">AV25</strain>
    </source>
</reference>
<accession>A0AAE5TII0</accession>
<keyword evidence="1" id="KW-0175">Coiled coil</keyword>
<dbReference type="EMBL" id="JAMDKF010000003">
    <property type="protein sequence ID" value="MEE6040713.1"/>
    <property type="molecule type" value="Genomic_DNA"/>
</dbReference>
<dbReference type="RefSeq" id="WP_110479346.1">
    <property type="nucleotide sequence ID" value="NZ_CP081939.1"/>
</dbReference>
<keyword evidence="3" id="KW-0472">Membrane</keyword>
<evidence type="ECO:0000256" key="2">
    <source>
        <dbReference type="SAM" id="MobiDB-lite"/>
    </source>
</evidence>
<evidence type="ECO:0000313" key="5">
    <source>
        <dbReference type="EMBL" id="PXZ39233.1"/>
    </source>
</evidence>
<dbReference type="Proteomes" id="UP001347884">
    <property type="component" value="Unassembled WGS sequence"/>
</dbReference>
<keyword evidence="3" id="KW-1133">Transmembrane helix</keyword>
<organism evidence="5 6">
    <name type="scientific">Avibacterium paragallinarum</name>
    <name type="common">Haemophilus gallinarum</name>
    <dbReference type="NCBI Taxonomy" id="728"/>
    <lineage>
        <taxon>Bacteria</taxon>
        <taxon>Pseudomonadati</taxon>
        <taxon>Pseudomonadota</taxon>
        <taxon>Gammaproteobacteria</taxon>
        <taxon>Pasteurellales</taxon>
        <taxon>Pasteurellaceae</taxon>
        <taxon>Avibacterium</taxon>
    </lineage>
</organism>
<evidence type="ECO:0000313" key="4">
    <source>
        <dbReference type="EMBL" id="MEE6040713.1"/>
    </source>
</evidence>
<dbReference type="EMBL" id="QJPJ01000007">
    <property type="protein sequence ID" value="PXZ39233.1"/>
    <property type="molecule type" value="Genomic_DNA"/>
</dbReference>
<reference evidence="4 7" key="2">
    <citation type="journal article" date="2022" name="Front. Microbiol.">
        <title>Commensal bacteria contribute to the growth of multidrug-resistant Avibacterium paragallinarum in chickens.</title>
        <authorList>
            <person name="Zhu J."/>
            <person name="Chen Y."/>
            <person name="Wu Y."/>
            <person name="Wang Y."/>
            <person name="Zhu K."/>
        </authorList>
    </citation>
    <scope>NUCLEOTIDE SEQUENCE [LARGE SCALE GENOMIC DNA]</scope>
    <source>
        <strain evidence="4 7">AV25</strain>
    </source>
</reference>
<gene>
    <name evidence="5" type="ORF">DM482_06050</name>
    <name evidence="4" type="ORF">M5S13_02240</name>
</gene>
<feature type="transmembrane region" description="Helical" evidence="3">
    <location>
        <begin position="395"/>
        <end position="418"/>
    </location>
</feature>
<keyword evidence="7" id="KW-1185">Reference proteome</keyword>
<feature type="coiled-coil region" evidence="1">
    <location>
        <begin position="281"/>
        <end position="329"/>
    </location>
</feature>
<sequence length="484" mass="56164">MVENRKYLGFGIIGAAKGRQYSSAGVDKQVKFAEHFDLNQIYGGVLPPHQEDQLNSVLYRLTYKETAQGKILGIVEYRSAGEMGQTRPGSYLGAFIESVQTKFTAQNALFSALFKMSQYQFNHFIDKKEVRYNAIIDGQPFDAPEAELDEIANQLQNLGRKFTLPSKTEDLYIYLNSNDELVTVLETLLENNLFYLYENIYFSTSQYIYKKLKASNRQGIKLIFSSELDKLVTHFYQEDRKNLLTENQKINGDFINFQQQYQSLISQKEQEISKRYEYRNAENIKQLEQEKNKEIMQWQNDNKKLQSYIENQHNQLSRTEASLADAEKRANFADEIIKVIAQNKDLFQQLDIEKLPSIKTERENLNGIFEKIKSTDRKIEKVSNNMPKEIRKESIFTWLFLATSTIFAIILGLNTLVFNKKPEENVPKESQITKNDLNSLDDKMDKLIRKVEKLSDTSRVQEISLPKATEMPSKSKDSVKKGRK</sequence>